<dbReference type="GO" id="GO:0008173">
    <property type="term" value="F:RNA methyltransferase activity"/>
    <property type="evidence" value="ECO:0007669"/>
    <property type="project" value="InterPro"/>
</dbReference>
<feature type="active site" description="Nucleophile" evidence="4">
    <location>
        <position position="534"/>
    </location>
</feature>
<dbReference type="CDD" id="cd02440">
    <property type="entry name" value="AdoMet_MTases"/>
    <property type="match status" value="1"/>
</dbReference>
<keyword evidence="2 4" id="KW-0808">Transferase</keyword>
<organism evidence="6 7">
    <name type="scientific">Mortierella isabellina</name>
    <name type="common">Filamentous fungus</name>
    <name type="synonym">Umbelopsis isabellina</name>
    <dbReference type="NCBI Taxonomy" id="91625"/>
    <lineage>
        <taxon>Eukaryota</taxon>
        <taxon>Fungi</taxon>
        <taxon>Fungi incertae sedis</taxon>
        <taxon>Mucoromycota</taxon>
        <taxon>Mucoromycotina</taxon>
        <taxon>Umbelopsidomycetes</taxon>
        <taxon>Umbelopsidales</taxon>
        <taxon>Umbelopsidaceae</taxon>
        <taxon>Umbelopsis</taxon>
    </lineage>
</organism>
<feature type="compositionally biased region" description="Basic and acidic residues" evidence="5">
    <location>
        <begin position="16"/>
        <end position="39"/>
    </location>
</feature>
<feature type="binding site" evidence="4">
    <location>
        <position position="507"/>
    </location>
    <ligand>
        <name>S-adenosyl-L-methionine</name>
        <dbReference type="ChEBI" id="CHEBI:59789"/>
    </ligand>
</feature>
<dbReference type="OrthoDB" id="10250660at2759"/>
<evidence type="ECO:0000256" key="4">
    <source>
        <dbReference type="PROSITE-ProRule" id="PRU01024"/>
    </source>
</evidence>
<accession>A0A8H7UG23</accession>
<dbReference type="GO" id="GO:0006396">
    <property type="term" value="P:RNA processing"/>
    <property type="evidence" value="ECO:0007669"/>
    <property type="project" value="InterPro"/>
</dbReference>
<feature type="region of interest" description="Disordered" evidence="5">
    <location>
        <begin position="13"/>
        <end position="59"/>
    </location>
</feature>
<evidence type="ECO:0000256" key="2">
    <source>
        <dbReference type="ARBA" id="ARBA00022679"/>
    </source>
</evidence>
<evidence type="ECO:0000313" key="6">
    <source>
        <dbReference type="EMBL" id="KAG2177939.1"/>
    </source>
</evidence>
<name>A0A8H7UG23_MORIS</name>
<feature type="binding site" evidence="4">
    <location>
        <position position="459"/>
    </location>
    <ligand>
        <name>S-adenosyl-L-methionine</name>
        <dbReference type="ChEBI" id="CHEBI:59789"/>
    </ligand>
</feature>
<dbReference type="PROSITE" id="PS51687">
    <property type="entry name" value="SAM_MT_RNA_M5U"/>
    <property type="match status" value="1"/>
</dbReference>
<reference evidence="6" key="1">
    <citation type="submission" date="2020-12" db="EMBL/GenBank/DDBJ databases">
        <title>Metabolic potential, ecology and presence of endohyphal bacteria is reflected in genomic diversity of Mucoromycotina.</title>
        <authorList>
            <person name="Muszewska A."/>
            <person name="Okrasinska A."/>
            <person name="Steczkiewicz K."/>
            <person name="Drgas O."/>
            <person name="Orlowska M."/>
            <person name="Perlinska-Lenart U."/>
            <person name="Aleksandrzak-Piekarczyk T."/>
            <person name="Szatraj K."/>
            <person name="Zielenkiewicz U."/>
            <person name="Pilsyk S."/>
            <person name="Malc E."/>
            <person name="Mieczkowski P."/>
            <person name="Kruszewska J.S."/>
            <person name="Biernat P."/>
            <person name="Pawlowska J."/>
        </authorList>
    </citation>
    <scope>NUCLEOTIDE SEQUENCE</scope>
    <source>
        <strain evidence="6">WA0000067209</strain>
    </source>
</reference>
<keyword evidence="3 4" id="KW-0949">S-adenosyl-L-methionine</keyword>
<dbReference type="InterPro" id="IPR010280">
    <property type="entry name" value="U5_MeTrfase_fam"/>
</dbReference>
<evidence type="ECO:0000256" key="5">
    <source>
        <dbReference type="SAM" id="MobiDB-lite"/>
    </source>
</evidence>
<evidence type="ECO:0000313" key="7">
    <source>
        <dbReference type="Proteomes" id="UP000654370"/>
    </source>
</evidence>
<evidence type="ECO:0000256" key="1">
    <source>
        <dbReference type="ARBA" id="ARBA00022603"/>
    </source>
</evidence>
<dbReference type="Pfam" id="PF05958">
    <property type="entry name" value="tRNA_U5-meth_tr"/>
    <property type="match status" value="1"/>
</dbReference>
<dbReference type="GO" id="GO:0032259">
    <property type="term" value="P:methylation"/>
    <property type="evidence" value="ECO:0007669"/>
    <property type="project" value="UniProtKB-KW"/>
</dbReference>
<dbReference type="PANTHER" id="PTHR45904">
    <property type="entry name" value="TRNA (URACIL-5-)-METHYLTRANSFERASE"/>
    <property type="match status" value="1"/>
</dbReference>
<dbReference type="InterPro" id="IPR029063">
    <property type="entry name" value="SAM-dependent_MTases_sf"/>
</dbReference>
<keyword evidence="1 4" id="KW-0489">Methyltransferase</keyword>
<dbReference type="InterPro" id="IPR045850">
    <property type="entry name" value="TRM2_met"/>
</dbReference>
<dbReference type="SUPFAM" id="SSF53335">
    <property type="entry name" value="S-adenosyl-L-methionine-dependent methyltransferases"/>
    <property type="match status" value="1"/>
</dbReference>
<comment type="caution">
    <text evidence="6">The sequence shown here is derived from an EMBL/GenBank/DDBJ whole genome shotgun (WGS) entry which is preliminary data.</text>
</comment>
<evidence type="ECO:0000256" key="3">
    <source>
        <dbReference type="ARBA" id="ARBA00022691"/>
    </source>
</evidence>
<sequence>MLRFAQDIISALLGKRSSEERENDAGNERPDLKRNKSEDVGPATNTDSPAVAESALGGGSARPAPKFNYILKVMNLPQGQIKPTKKFFADLGFNKIDKSPTKTFATITFDSEAKALDAQKAVDGLIYQQKYKIETEVMKRKEKVFKPRESKFANDTRTPTERLADQVTPLHKLPYDEQLKKKHEVNTNHLSNIKRQLMNLPDLSQAGKEQIAWAFEKTPRQLPCELAEPIASPELNGYRTKCEFTIGKNIDGEKTVGFLLGLFKEGQTGVQEPSECLHIPDSAKKIAAAMESYVRDSKYEVYDRVAKDGVYRGLLVRTPSTGEVMVLVQLKNDNMTTEEYEAEKKKIQDFWANFDQVKVKTLLLQTWNGQSNGITDQAETQILFGDGYVTEELLGCKFRISYNAFFQINTPATELLYQKCADWCKLDPSKKTILLDLCCGTGTIGITMAKSVDKVIGVEIVPEAIVDAKANAERNGITNVEYYASKVEDKLDVLTRSYDEEVVAILDPPRAGVHKSVIQAIRKSKIQRVIYVSCDAKQARDNFLGLCRPSSNQYEGIPFRPKQAVSVDLFPHADPSELVIEFTRDI</sequence>
<keyword evidence="7" id="KW-1185">Reference proteome</keyword>
<dbReference type="Gene3D" id="2.40.50.1070">
    <property type="match status" value="1"/>
</dbReference>
<dbReference type="PANTHER" id="PTHR45904:SF2">
    <property type="entry name" value="TRNA (URACIL-5-)-METHYLTRANSFERASE HOMOLOG A"/>
    <property type="match status" value="1"/>
</dbReference>
<dbReference type="GO" id="GO:0003723">
    <property type="term" value="F:RNA binding"/>
    <property type="evidence" value="ECO:0007669"/>
    <property type="project" value="TreeGrafter"/>
</dbReference>
<comment type="similarity">
    <text evidence="4">Belongs to the class I-like SAM-binding methyltransferase superfamily. RNA M5U methyltransferase family.</text>
</comment>
<gene>
    <name evidence="6" type="ORF">INT43_003186</name>
</gene>
<comment type="caution">
    <text evidence="4">Lacks conserved residue(s) required for the propagation of feature annotation.</text>
</comment>
<proteinExistence type="inferred from homology"/>
<protein>
    <submittedName>
        <fullName evidence="6">Uncharacterized protein</fullName>
    </submittedName>
</protein>
<dbReference type="AlphaFoldDB" id="A0A8H7UG23"/>
<dbReference type="Proteomes" id="UP000654370">
    <property type="component" value="Unassembled WGS sequence"/>
</dbReference>
<feature type="binding site" evidence="4">
    <location>
        <position position="407"/>
    </location>
    <ligand>
        <name>S-adenosyl-L-methionine</name>
        <dbReference type="ChEBI" id="CHEBI:59789"/>
    </ligand>
</feature>
<dbReference type="Gene3D" id="3.40.50.150">
    <property type="entry name" value="Vaccinia Virus protein VP39"/>
    <property type="match status" value="1"/>
</dbReference>
<dbReference type="EMBL" id="JAEPQZ010000008">
    <property type="protein sequence ID" value="KAG2177939.1"/>
    <property type="molecule type" value="Genomic_DNA"/>
</dbReference>